<comment type="caution">
    <text evidence="4">The sequence shown here is derived from an EMBL/GenBank/DDBJ whole genome shotgun (WGS) entry which is preliminary data.</text>
</comment>
<dbReference type="OrthoDB" id="265795at2759"/>
<dbReference type="OMA" id="MTNAHIP"/>
<feature type="domain" description="Histone RNA hairpin-binding protein RNA-binding" evidence="3">
    <location>
        <begin position="82"/>
        <end position="151"/>
    </location>
</feature>
<dbReference type="STRING" id="75743.A0A401PFP8"/>
<name>A0A401PFP8_SCYTO</name>
<dbReference type="AlphaFoldDB" id="A0A401PFP8"/>
<comment type="similarity">
    <text evidence="1">Belongs to the SLBP family.</text>
</comment>
<keyword evidence="2" id="KW-0694">RNA-binding</keyword>
<dbReference type="Proteomes" id="UP000288216">
    <property type="component" value="Unassembled WGS sequence"/>
</dbReference>
<dbReference type="GO" id="GO:0051028">
    <property type="term" value="P:mRNA transport"/>
    <property type="evidence" value="ECO:0007669"/>
    <property type="project" value="TreeGrafter"/>
</dbReference>
<reference evidence="4 5" key="1">
    <citation type="journal article" date="2018" name="Nat. Ecol. Evol.">
        <title>Shark genomes provide insights into elasmobranch evolution and the origin of vertebrates.</title>
        <authorList>
            <person name="Hara Y"/>
            <person name="Yamaguchi K"/>
            <person name="Onimaru K"/>
            <person name="Kadota M"/>
            <person name="Koyanagi M"/>
            <person name="Keeley SD"/>
            <person name="Tatsumi K"/>
            <person name="Tanaka K"/>
            <person name="Motone F"/>
            <person name="Kageyama Y"/>
            <person name="Nozu R"/>
            <person name="Adachi N"/>
            <person name="Nishimura O"/>
            <person name="Nakagawa R"/>
            <person name="Tanegashima C"/>
            <person name="Kiyatake I"/>
            <person name="Matsumoto R"/>
            <person name="Murakumo K"/>
            <person name="Nishida K"/>
            <person name="Terakita A"/>
            <person name="Kuratani S"/>
            <person name="Sato K"/>
            <person name="Hyodo S Kuraku.S."/>
        </authorList>
    </citation>
    <scope>NUCLEOTIDE SEQUENCE [LARGE SCALE GENOMIC DNA]</scope>
</reference>
<evidence type="ECO:0000256" key="1">
    <source>
        <dbReference type="ARBA" id="ARBA00006151"/>
    </source>
</evidence>
<dbReference type="InterPro" id="IPR026502">
    <property type="entry name" value="SLBP1/SLBP2"/>
</dbReference>
<evidence type="ECO:0000259" key="3">
    <source>
        <dbReference type="Pfam" id="PF15247"/>
    </source>
</evidence>
<dbReference type="PANTHER" id="PTHR17408">
    <property type="entry name" value="HISTONE RNA HAIRPIN-BINDING PROTEIN"/>
    <property type="match status" value="1"/>
</dbReference>
<proteinExistence type="inferred from homology"/>
<dbReference type="GO" id="GO:0071207">
    <property type="term" value="F:histone pre-mRNA stem-loop binding"/>
    <property type="evidence" value="ECO:0007669"/>
    <property type="project" value="TreeGrafter"/>
</dbReference>
<protein>
    <recommendedName>
        <fullName evidence="3">Histone RNA hairpin-binding protein RNA-binding domain-containing protein</fullName>
    </recommendedName>
</protein>
<dbReference type="Pfam" id="PF15247">
    <property type="entry name" value="SLBP_RNA_bind"/>
    <property type="match status" value="1"/>
</dbReference>
<dbReference type="InterPro" id="IPR029344">
    <property type="entry name" value="SLBP_RNA_bind"/>
</dbReference>
<evidence type="ECO:0000256" key="2">
    <source>
        <dbReference type="ARBA" id="ARBA00022884"/>
    </source>
</evidence>
<dbReference type="PANTHER" id="PTHR17408:SF0">
    <property type="entry name" value="HISTONE RNA HAIRPIN-BINDING PROTEIN"/>
    <property type="match status" value="1"/>
</dbReference>
<organism evidence="4 5">
    <name type="scientific">Scyliorhinus torazame</name>
    <name type="common">Cloudy catshark</name>
    <name type="synonym">Catulus torazame</name>
    <dbReference type="NCBI Taxonomy" id="75743"/>
    <lineage>
        <taxon>Eukaryota</taxon>
        <taxon>Metazoa</taxon>
        <taxon>Chordata</taxon>
        <taxon>Craniata</taxon>
        <taxon>Vertebrata</taxon>
        <taxon>Chondrichthyes</taxon>
        <taxon>Elasmobranchii</taxon>
        <taxon>Galeomorphii</taxon>
        <taxon>Galeoidea</taxon>
        <taxon>Carcharhiniformes</taxon>
        <taxon>Scyliorhinidae</taxon>
        <taxon>Scyliorhinus</taxon>
    </lineage>
</organism>
<dbReference type="InterPro" id="IPR038294">
    <property type="entry name" value="SLBP_RNA_bind_sf"/>
</dbReference>
<accession>A0A401PFP8</accession>
<keyword evidence="5" id="KW-1185">Reference proteome</keyword>
<dbReference type="EMBL" id="BFAA01000405">
    <property type="protein sequence ID" value="GCB71924.1"/>
    <property type="molecule type" value="Genomic_DNA"/>
</dbReference>
<dbReference type="GO" id="GO:0006398">
    <property type="term" value="P:mRNA 3'-end processing by stem-loop binding and cleavage"/>
    <property type="evidence" value="ECO:0007669"/>
    <property type="project" value="TreeGrafter"/>
</dbReference>
<dbReference type="FunFam" id="1.10.8.1120:FF:000001">
    <property type="entry name" value="Histone RNA hairpin-binding protein-like"/>
    <property type="match status" value="1"/>
</dbReference>
<dbReference type="GO" id="GO:0071204">
    <property type="term" value="C:histone pre-mRNA 3'end processing complex"/>
    <property type="evidence" value="ECO:0007669"/>
    <property type="project" value="TreeGrafter"/>
</dbReference>
<sequence length="249" mass="28186">MTNAHIPWLDFGNIGAAAVPDVDSTCWTVKRNAPATASIGVGTEPEPNKRWSWEKKNYRHWSFTPVACGTPTECWRPSEIETDETVLMRRQKQIDYGKNTPAYPRYQQEVPKRLRVPGIHPQTPNKYKKYSRRSWDKQIRLWRKALHAWDPPFEQRDGLKSVPGIGIWTPLHGMDKAKTPLEQWFGPLCYTSMTTSSSLSLMPDDPSPFSLRPFDFSPNGDEDPFELLRETLVVAAGAAATGTLMVAGN</sequence>
<dbReference type="GO" id="GO:0005737">
    <property type="term" value="C:cytoplasm"/>
    <property type="evidence" value="ECO:0007669"/>
    <property type="project" value="TreeGrafter"/>
</dbReference>
<dbReference type="Gene3D" id="1.10.8.1120">
    <property type="entry name" value="Histone RNA hairpin-binding protein RNA-binding domain"/>
    <property type="match status" value="1"/>
</dbReference>
<evidence type="ECO:0000313" key="4">
    <source>
        <dbReference type="EMBL" id="GCB71924.1"/>
    </source>
</evidence>
<evidence type="ECO:0000313" key="5">
    <source>
        <dbReference type="Proteomes" id="UP000288216"/>
    </source>
</evidence>
<dbReference type="GO" id="GO:0003729">
    <property type="term" value="F:mRNA binding"/>
    <property type="evidence" value="ECO:0007669"/>
    <property type="project" value="InterPro"/>
</dbReference>
<gene>
    <name evidence="4" type="ORF">scyTo_0001749</name>
</gene>